<dbReference type="OrthoDB" id="9802264at2"/>
<dbReference type="GO" id="GO:0016887">
    <property type="term" value="F:ATP hydrolysis activity"/>
    <property type="evidence" value="ECO:0007669"/>
    <property type="project" value="InterPro"/>
</dbReference>
<comment type="catalytic activity">
    <reaction evidence="4">
        <text>a quaternary ammonium(out) + ATP + H2O = a quaternary ammonium(in) + ADP + phosphate + H(+)</text>
        <dbReference type="Rhea" id="RHEA:11036"/>
        <dbReference type="ChEBI" id="CHEBI:15377"/>
        <dbReference type="ChEBI" id="CHEBI:15378"/>
        <dbReference type="ChEBI" id="CHEBI:30616"/>
        <dbReference type="ChEBI" id="CHEBI:35267"/>
        <dbReference type="ChEBI" id="CHEBI:43474"/>
        <dbReference type="ChEBI" id="CHEBI:456216"/>
        <dbReference type="EC" id="7.6.2.9"/>
    </reaction>
</comment>
<dbReference type="InterPro" id="IPR050166">
    <property type="entry name" value="ABC_transporter_ATP-bind"/>
</dbReference>
<sequence>MKESLVFQDVTFAYGANAGKNASVLKKLNFAIKAGEFVSVIGPSGSGKSTLFRLISGLETQDEGRILMNGEVVHNRLGRIGYMSQKDGLLPWLTVMENAALPLSLKGINGKDVNEDIAEKLEAFGLKGYENRYPHELSGGMRQRVSFLRALLSGSDLLLLDEPFSALDAVTKTIMQEWLLEQWEETRKTILFITHDVEEALFLSDRVLIFSECPVEHLEEVAVPLDRPRTLSDLKNPEFTSLKENLLLDLRKMVTI</sequence>
<dbReference type="InterPro" id="IPR027417">
    <property type="entry name" value="P-loop_NTPase"/>
</dbReference>
<gene>
    <name evidence="9" type="ORF">D4T97_006670</name>
</gene>
<protein>
    <recommendedName>
        <fullName evidence="7">Carnitine transport ATP-binding protein OpuCA</fullName>
        <ecNumber evidence="6">7.6.2.9</ecNumber>
    </recommendedName>
</protein>
<evidence type="ECO:0000256" key="2">
    <source>
        <dbReference type="ARBA" id="ARBA00022741"/>
    </source>
</evidence>
<dbReference type="SMART" id="SM00382">
    <property type="entry name" value="AAA"/>
    <property type="match status" value="1"/>
</dbReference>
<comment type="caution">
    <text evidence="9">The sequence shown here is derived from an EMBL/GenBank/DDBJ whole genome shotgun (WGS) entry which is preliminary data.</text>
</comment>
<evidence type="ECO:0000256" key="3">
    <source>
        <dbReference type="ARBA" id="ARBA00022840"/>
    </source>
</evidence>
<dbReference type="PROSITE" id="PS00211">
    <property type="entry name" value="ABC_TRANSPORTER_1"/>
    <property type="match status" value="1"/>
</dbReference>
<evidence type="ECO:0000256" key="1">
    <source>
        <dbReference type="ARBA" id="ARBA00022448"/>
    </source>
</evidence>
<dbReference type="EMBL" id="QYTV02000002">
    <property type="protein sequence ID" value="RST76574.1"/>
    <property type="molecule type" value="Genomic_DNA"/>
</dbReference>
<dbReference type="CDD" id="cd03293">
    <property type="entry name" value="ABC_NrtD_SsuB_transporters"/>
    <property type="match status" value="1"/>
</dbReference>
<evidence type="ECO:0000256" key="7">
    <source>
        <dbReference type="ARBA" id="ARBA00070305"/>
    </source>
</evidence>
<dbReference type="Gene3D" id="3.40.50.300">
    <property type="entry name" value="P-loop containing nucleotide triphosphate hydrolases"/>
    <property type="match status" value="1"/>
</dbReference>
<dbReference type="InterPro" id="IPR003439">
    <property type="entry name" value="ABC_transporter-like_ATP-bd"/>
</dbReference>
<evidence type="ECO:0000259" key="8">
    <source>
        <dbReference type="PROSITE" id="PS50893"/>
    </source>
</evidence>
<keyword evidence="2" id="KW-0547">Nucleotide-binding</keyword>
<accession>A0A429Y546</accession>
<dbReference type="GO" id="GO:0005524">
    <property type="term" value="F:ATP binding"/>
    <property type="evidence" value="ECO:0007669"/>
    <property type="project" value="UniProtKB-KW"/>
</dbReference>
<dbReference type="InterPro" id="IPR017871">
    <property type="entry name" value="ABC_transporter-like_CS"/>
</dbReference>
<dbReference type="AlphaFoldDB" id="A0A429Y546"/>
<feature type="domain" description="ABC transporter" evidence="8">
    <location>
        <begin position="5"/>
        <end position="237"/>
    </location>
</feature>
<organism evidence="9 10">
    <name type="scientific">Siminovitchia acidinfaciens</name>
    <dbReference type="NCBI Taxonomy" id="2321395"/>
    <lineage>
        <taxon>Bacteria</taxon>
        <taxon>Bacillati</taxon>
        <taxon>Bacillota</taxon>
        <taxon>Bacilli</taxon>
        <taxon>Bacillales</taxon>
        <taxon>Bacillaceae</taxon>
        <taxon>Siminovitchia</taxon>
    </lineage>
</organism>
<dbReference type="FunFam" id="3.40.50.300:FF:000425">
    <property type="entry name" value="Probable ABC transporter, ATP-binding subunit"/>
    <property type="match status" value="1"/>
</dbReference>
<name>A0A429Y546_9BACI</name>
<dbReference type="PANTHER" id="PTHR42788:SF2">
    <property type="entry name" value="ABC TRANSPORTER ATP-BINDING PROTEIN"/>
    <property type="match status" value="1"/>
</dbReference>
<dbReference type="GO" id="GO:0015418">
    <property type="term" value="F:ABC-type quaternary ammonium compound transporting activity"/>
    <property type="evidence" value="ECO:0007669"/>
    <property type="project" value="UniProtKB-EC"/>
</dbReference>
<keyword evidence="3 9" id="KW-0067">ATP-binding</keyword>
<dbReference type="InterPro" id="IPR003593">
    <property type="entry name" value="AAA+_ATPase"/>
</dbReference>
<comment type="subunit">
    <text evidence="5">The complex is composed of two ATP-binding proteins (OpuCA), two transmembrane proteins (OpuCB and OpuCD) and a solute-binding protein (OpuCC).</text>
</comment>
<reference evidence="9" key="1">
    <citation type="submission" date="2018-12" db="EMBL/GenBank/DDBJ databases">
        <authorList>
            <person name="Sun L."/>
            <person name="Chen Z."/>
        </authorList>
    </citation>
    <scope>NUCLEOTIDE SEQUENCE [LARGE SCALE GENOMIC DNA]</scope>
    <source>
        <strain evidence="9">3-2-2</strain>
    </source>
</reference>
<dbReference type="EC" id="7.6.2.9" evidence="6"/>
<evidence type="ECO:0000256" key="4">
    <source>
        <dbReference type="ARBA" id="ARBA00052482"/>
    </source>
</evidence>
<keyword evidence="1" id="KW-0813">Transport</keyword>
<dbReference type="Proteomes" id="UP000287156">
    <property type="component" value="Unassembled WGS sequence"/>
</dbReference>
<evidence type="ECO:0000256" key="5">
    <source>
        <dbReference type="ARBA" id="ARBA00063934"/>
    </source>
</evidence>
<dbReference type="Pfam" id="PF00005">
    <property type="entry name" value="ABC_tran"/>
    <property type="match status" value="1"/>
</dbReference>
<keyword evidence="10" id="KW-1185">Reference proteome</keyword>
<proteinExistence type="predicted"/>
<evidence type="ECO:0000313" key="10">
    <source>
        <dbReference type="Proteomes" id="UP000287156"/>
    </source>
</evidence>
<dbReference type="SUPFAM" id="SSF52540">
    <property type="entry name" value="P-loop containing nucleoside triphosphate hydrolases"/>
    <property type="match status" value="1"/>
</dbReference>
<dbReference type="PROSITE" id="PS50893">
    <property type="entry name" value="ABC_TRANSPORTER_2"/>
    <property type="match status" value="1"/>
</dbReference>
<evidence type="ECO:0000256" key="6">
    <source>
        <dbReference type="ARBA" id="ARBA00066388"/>
    </source>
</evidence>
<evidence type="ECO:0000313" key="9">
    <source>
        <dbReference type="EMBL" id="RST76574.1"/>
    </source>
</evidence>
<dbReference type="PANTHER" id="PTHR42788">
    <property type="entry name" value="TAURINE IMPORT ATP-BINDING PROTEIN-RELATED"/>
    <property type="match status" value="1"/>
</dbReference>